<keyword evidence="7 18" id="KW-0812">Transmembrane</keyword>
<evidence type="ECO:0000259" key="22">
    <source>
        <dbReference type="PROSITE" id="PS50894"/>
    </source>
</evidence>
<evidence type="ECO:0000256" key="6">
    <source>
        <dbReference type="ARBA" id="ARBA00022679"/>
    </source>
</evidence>
<feature type="modified residue" description="4-aspartylphosphate" evidence="17">
    <location>
        <position position="657"/>
    </location>
</feature>
<dbReference type="InterPro" id="IPR036890">
    <property type="entry name" value="HATPase_C_sf"/>
</dbReference>
<dbReference type="PRINTS" id="PR00344">
    <property type="entry name" value="BCTRLSENSOR"/>
</dbReference>
<accession>A0A432WH77</accession>
<dbReference type="CDD" id="cd00082">
    <property type="entry name" value="HisKA"/>
    <property type="match status" value="1"/>
</dbReference>
<dbReference type="SMART" id="SM00388">
    <property type="entry name" value="HisKA"/>
    <property type="match status" value="1"/>
</dbReference>
<dbReference type="PROSITE" id="PS50109">
    <property type="entry name" value="HIS_KIN"/>
    <property type="match status" value="1"/>
</dbReference>
<dbReference type="PANTHER" id="PTHR45339:SF1">
    <property type="entry name" value="HYBRID SIGNAL TRANSDUCTION HISTIDINE KINASE J"/>
    <property type="match status" value="1"/>
</dbReference>
<dbReference type="InterPro" id="IPR000700">
    <property type="entry name" value="PAS-assoc_C"/>
</dbReference>
<evidence type="ECO:0000256" key="17">
    <source>
        <dbReference type="PROSITE-ProRule" id="PRU00169"/>
    </source>
</evidence>
<evidence type="ECO:0000256" key="15">
    <source>
        <dbReference type="ARBA" id="ARBA00068150"/>
    </source>
</evidence>
<evidence type="ECO:0000259" key="19">
    <source>
        <dbReference type="PROSITE" id="PS50109"/>
    </source>
</evidence>
<dbReference type="SUPFAM" id="SSF55785">
    <property type="entry name" value="PYP-like sensor domain (PAS domain)"/>
    <property type="match status" value="1"/>
</dbReference>
<dbReference type="CDD" id="cd17546">
    <property type="entry name" value="REC_hyHK_CKI1_RcsC-like"/>
    <property type="match status" value="1"/>
</dbReference>
<dbReference type="SUPFAM" id="SSF47226">
    <property type="entry name" value="Histidine-containing phosphotransfer domain, HPT domain"/>
    <property type="match status" value="1"/>
</dbReference>
<dbReference type="InterPro" id="IPR005467">
    <property type="entry name" value="His_kinase_dom"/>
</dbReference>
<feature type="domain" description="PAC" evidence="21">
    <location>
        <begin position="143"/>
        <end position="195"/>
    </location>
</feature>
<feature type="domain" description="HPt" evidence="22">
    <location>
        <begin position="768"/>
        <end position="861"/>
    </location>
</feature>
<evidence type="ECO:0000313" key="24">
    <source>
        <dbReference type="Proteomes" id="UP000287823"/>
    </source>
</evidence>
<evidence type="ECO:0000259" key="21">
    <source>
        <dbReference type="PROSITE" id="PS50113"/>
    </source>
</evidence>
<dbReference type="GO" id="GO:0000155">
    <property type="term" value="F:phosphorelay sensor kinase activity"/>
    <property type="evidence" value="ECO:0007669"/>
    <property type="project" value="InterPro"/>
</dbReference>
<dbReference type="InterPro" id="IPR004358">
    <property type="entry name" value="Sig_transdc_His_kin-like_C"/>
</dbReference>
<keyword evidence="5 17" id="KW-0597">Phosphoprotein</keyword>
<dbReference type="SUPFAM" id="SSF55874">
    <property type="entry name" value="ATPase domain of HSP90 chaperone/DNA topoisomerase II/histidine kinase"/>
    <property type="match status" value="1"/>
</dbReference>
<evidence type="ECO:0000256" key="18">
    <source>
        <dbReference type="SAM" id="Phobius"/>
    </source>
</evidence>
<evidence type="ECO:0000313" key="23">
    <source>
        <dbReference type="EMBL" id="RUO33081.1"/>
    </source>
</evidence>
<dbReference type="Pfam" id="PF00072">
    <property type="entry name" value="Response_reg"/>
    <property type="match status" value="2"/>
</dbReference>
<evidence type="ECO:0000256" key="11">
    <source>
        <dbReference type="ARBA" id="ARBA00022989"/>
    </source>
</evidence>
<feature type="domain" description="Response regulatory" evidence="20">
    <location>
        <begin position="608"/>
        <end position="724"/>
    </location>
</feature>
<dbReference type="PROSITE" id="PS50894">
    <property type="entry name" value="HPT"/>
    <property type="match status" value="1"/>
</dbReference>
<evidence type="ECO:0000256" key="12">
    <source>
        <dbReference type="ARBA" id="ARBA00023012"/>
    </source>
</evidence>
<dbReference type="InterPro" id="IPR036097">
    <property type="entry name" value="HisK_dim/P_sf"/>
</dbReference>
<comment type="subunit">
    <text evidence="14">At low DSF concentrations, interacts with RpfF.</text>
</comment>
<gene>
    <name evidence="23" type="ORF">CWE14_07575</name>
</gene>
<dbReference type="InterPro" id="IPR001789">
    <property type="entry name" value="Sig_transdc_resp-reg_receiver"/>
</dbReference>
<feature type="transmembrane region" description="Helical" evidence="18">
    <location>
        <begin position="17"/>
        <end position="50"/>
    </location>
</feature>
<dbReference type="InterPro" id="IPR036641">
    <property type="entry name" value="HPT_dom_sf"/>
</dbReference>
<dbReference type="Proteomes" id="UP000287823">
    <property type="component" value="Unassembled WGS sequence"/>
</dbReference>
<evidence type="ECO:0000256" key="3">
    <source>
        <dbReference type="ARBA" id="ARBA00012438"/>
    </source>
</evidence>
<comment type="caution">
    <text evidence="23">The sequence shown here is derived from an EMBL/GenBank/DDBJ whole genome shotgun (WGS) entry which is preliminary data.</text>
</comment>
<evidence type="ECO:0000256" key="16">
    <source>
        <dbReference type="PROSITE-ProRule" id="PRU00110"/>
    </source>
</evidence>
<dbReference type="Gene3D" id="3.30.450.20">
    <property type="entry name" value="PAS domain"/>
    <property type="match status" value="1"/>
</dbReference>
<dbReference type="RefSeq" id="WP_126798813.1">
    <property type="nucleotide sequence ID" value="NZ_PIPO01000003.1"/>
</dbReference>
<organism evidence="23 24">
    <name type="scientific">Aliidiomarina soli</name>
    <dbReference type="NCBI Taxonomy" id="1928574"/>
    <lineage>
        <taxon>Bacteria</taxon>
        <taxon>Pseudomonadati</taxon>
        <taxon>Pseudomonadota</taxon>
        <taxon>Gammaproteobacteria</taxon>
        <taxon>Alteromonadales</taxon>
        <taxon>Idiomarinaceae</taxon>
        <taxon>Aliidiomarina</taxon>
    </lineage>
</organism>
<dbReference type="InterPro" id="IPR003594">
    <property type="entry name" value="HATPase_dom"/>
</dbReference>
<name>A0A432WH77_9GAMM</name>
<feature type="modified residue" description="4-aspartylphosphate" evidence="17">
    <location>
        <position position="508"/>
    </location>
</feature>
<dbReference type="SUPFAM" id="SSF47384">
    <property type="entry name" value="Homodimeric domain of signal transducing histidine kinase"/>
    <property type="match status" value="1"/>
</dbReference>
<evidence type="ECO:0000256" key="9">
    <source>
        <dbReference type="ARBA" id="ARBA00022777"/>
    </source>
</evidence>
<dbReference type="Pfam" id="PF02518">
    <property type="entry name" value="HATPase_c"/>
    <property type="match status" value="1"/>
</dbReference>
<dbReference type="SMART" id="SM00448">
    <property type="entry name" value="REC"/>
    <property type="match status" value="2"/>
</dbReference>
<evidence type="ECO:0000259" key="20">
    <source>
        <dbReference type="PROSITE" id="PS50110"/>
    </source>
</evidence>
<dbReference type="AlphaFoldDB" id="A0A432WH77"/>
<dbReference type="InterPro" id="IPR003661">
    <property type="entry name" value="HisK_dim/P_dom"/>
</dbReference>
<dbReference type="Gene3D" id="1.20.120.160">
    <property type="entry name" value="HPT domain"/>
    <property type="match status" value="1"/>
</dbReference>
<keyword evidence="6" id="KW-0808">Transferase</keyword>
<keyword evidence="13 18" id="KW-0472">Membrane</keyword>
<proteinExistence type="predicted"/>
<comment type="catalytic activity">
    <reaction evidence="1">
        <text>ATP + protein L-histidine = ADP + protein N-phospho-L-histidine.</text>
        <dbReference type="EC" id="2.7.13.3"/>
    </reaction>
</comment>
<dbReference type="GO" id="GO:0005524">
    <property type="term" value="F:ATP binding"/>
    <property type="evidence" value="ECO:0007669"/>
    <property type="project" value="UniProtKB-KW"/>
</dbReference>
<dbReference type="InterPro" id="IPR011006">
    <property type="entry name" value="CheY-like_superfamily"/>
</dbReference>
<evidence type="ECO:0000256" key="10">
    <source>
        <dbReference type="ARBA" id="ARBA00022840"/>
    </source>
</evidence>
<dbReference type="FunFam" id="3.30.565.10:FF:000010">
    <property type="entry name" value="Sensor histidine kinase RcsC"/>
    <property type="match status" value="1"/>
</dbReference>
<dbReference type="PROSITE" id="PS50110">
    <property type="entry name" value="RESPONSE_REGULATORY"/>
    <property type="match status" value="2"/>
</dbReference>
<evidence type="ECO:0000256" key="13">
    <source>
        <dbReference type="ARBA" id="ARBA00023136"/>
    </source>
</evidence>
<evidence type="ECO:0000256" key="2">
    <source>
        <dbReference type="ARBA" id="ARBA00004651"/>
    </source>
</evidence>
<dbReference type="EC" id="2.7.13.3" evidence="3"/>
<evidence type="ECO:0000256" key="5">
    <source>
        <dbReference type="ARBA" id="ARBA00022553"/>
    </source>
</evidence>
<keyword evidence="4" id="KW-1003">Cell membrane</keyword>
<dbReference type="Gene3D" id="3.30.565.10">
    <property type="entry name" value="Histidine kinase-like ATPase, C-terminal domain"/>
    <property type="match status" value="1"/>
</dbReference>
<dbReference type="PROSITE" id="PS50113">
    <property type="entry name" value="PAC"/>
    <property type="match status" value="1"/>
</dbReference>
<dbReference type="InterPro" id="IPR008207">
    <property type="entry name" value="Sig_transdc_His_kin_Hpt_dom"/>
</dbReference>
<dbReference type="GO" id="GO:0005886">
    <property type="term" value="C:plasma membrane"/>
    <property type="evidence" value="ECO:0007669"/>
    <property type="project" value="UniProtKB-SubCell"/>
</dbReference>
<dbReference type="Gene3D" id="1.10.287.130">
    <property type="match status" value="1"/>
</dbReference>
<evidence type="ECO:0000256" key="14">
    <source>
        <dbReference type="ARBA" id="ARBA00064003"/>
    </source>
</evidence>
<keyword evidence="24" id="KW-1185">Reference proteome</keyword>
<keyword evidence="12" id="KW-0902">Two-component regulatory system</keyword>
<evidence type="ECO:0000256" key="7">
    <source>
        <dbReference type="ARBA" id="ARBA00022692"/>
    </source>
</evidence>
<evidence type="ECO:0000256" key="8">
    <source>
        <dbReference type="ARBA" id="ARBA00022741"/>
    </source>
</evidence>
<protein>
    <recommendedName>
        <fullName evidence="15">Sensory/regulatory protein RpfC</fullName>
        <ecNumber evidence="3">2.7.13.3</ecNumber>
    </recommendedName>
</protein>
<dbReference type="Pfam" id="PF00512">
    <property type="entry name" value="HisKA"/>
    <property type="match status" value="1"/>
</dbReference>
<dbReference type="SUPFAM" id="SSF52172">
    <property type="entry name" value="CheY-like"/>
    <property type="match status" value="2"/>
</dbReference>
<feature type="domain" description="Histidine kinase" evidence="19">
    <location>
        <begin position="213"/>
        <end position="434"/>
    </location>
</feature>
<feature type="modified residue" description="Phosphohistidine" evidence="16">
    <location>
        <position position="807"/>
    </location>
</feature>
<dbReference type="Gene3D" id="3.40.50.2300">
    <property type="match status" value="2"/>
</dbReference>
<keyword evidence="11 18" id="KW-1133">Transmembrane helix</keyword>
<reference evidence="23 24" key="1">
    <citation type="journal article" date="2011" name="Front. Microbiol.">
        <title>Genomic signatures of strain selection and enhancement in Bacillus atrophaeus var. globigii, a historical biowarfare simulant.</title>
        <authorList>
            <person name="Gibbons H.S."/>
            <person name="Broomall S.M."/>
            <person name="McNew L.A."/>
            <person name="Daligault H."/>
            <person name="Chapman C."/>
            <person name="Bruce D."/>
            <person name="Karavis M."/>
            <person name="Krepps M."/>
            <person name="McGregor P.A."/>
            <person name="Hong C."/>
            <person name="Park K.H."/>
            <person name="Akmal A."/>
            <person name="Feldman A."/>
            <person name="Lin J.S."/>
            <person name="Chang W.E."/>
            <person name="Higgs B.W."/>
            <person name="Demirev P."/>
            <person name="Lindquist J."/>
            <person name="Liem A."/>
            <person name="Fochler E."/>
            <person name="Read T.D."/>
            <person name="Tapia R."/>
            <person name="Johnson S."/>
            <person name="Bishop-Lilly K.A."/>
            <person name="Detter C."/>
            <person name="Han C."/>
            <person name="Sozhamannan S."/>
            <person name="Rosenzweig C.N."/>
            <person name="Skowronski E.W."/>
        </authorList>
    </citation>
    <scope>NUCLEOTIDE SEQUENCE [LARGE SCALE GENOMIC DNA]</scope>
    <source>
        <strain evidence="23 24">Y4G10-17</strain>
    </source>
</reference>
<dbReference type="InterPro" id="IPR035965">
    <property type="entry name" value="PAS-like_dom_sf"/>
</dbReference>
<dbReference type="CDD" id="cd00156">
    <property type="entry name" value="REC"/>
    <property type="match status" value="1"/>
</dbReference>
<dbReference type="FunFam" id="1.10.287.130:FF:000002">
    <property type="entry name" value="Two-component osmosensing histidine kinase"/>
    <property type="match status" value="1"/>
</dbReference>
<keyword evidence="9 23" id="KW-0418">Kinase</keyword>
<keyword evidence="8" id="KW-0547">Nucleotide-binding</keyword>
<comment type="subcellular location">
    <subcellularLocation>
        <location evidence="2">Cell membrane</location>
        <topology evidence="2">Multi-pass membrane protein</topology>
    </subcellularLocation>
</comment>
<dbReference type="PANTHER" id="PTHR45339">
    <property type="entry name" value="HYBRID SIGNAL TRANSDUCTION HISTIDINE KINASE J"/>
    <property type="match status" value="1"/>
</dbReference>
<evidence type="ECO:0000256" key="4">
    <source>
        <dbReference type="ARBA" id="ARBA00022475"/>
    </source>
</evidence>
<dbReference type="Pfam" id="PF01627">
    <property type="entry name" value="Hpt"/>
    <property type="match status" value="1"/>
</dbReference>
<evidence type="ECO:0000256" key="1">
    <source>
        <dbReference type="ARBA" id="ARBA00000085"/>
    </source>
</evidence>
<sequence>MKVLFKPSQLNVLQHHFWWICTLLVLSIIVLPGIWITIPSALLVALATAISIDNQQSRQSKTISADSSQVLRQVFNDLPNRVYWRNTELKLIGANRAFLDDFGLNDLNEEDFAQQEFDALAANKELFQRDQATLQGQQACSSEELKLKLGEAADQTRWVEHASAPLYNDHNELIGVLGSYYDISTIKAATVEMAAAKEAAEQANQSKSDFLANMSHEIRTPINAIVGMANLALKTELNPKQQRYLKVINSSSNALLGVINDILDFSKIEANKLTIEHIPFDLDEVLSTLADMFAYKAYDKDLEFIINLPANIPTMLIGDPMRLNQVLVNLVSNAIKFTDEGEINVSCTLLEQSDDKVWLRMSVTDTGIGMDEEQRANLFQAFTQADTSTTRKFGGTGLGLTISQRLIKLMNGDLGVISATGQGSTFYVEIALPLQPNQDASHHQLLLERLEGVRILAIDDNLSTREMLYELLRSYKMDAKVARSAEQGLQIMLDAETAGTPYQIVLIDWRLPGMDGLTLVETMQQKLAAETMPKAILATGYYAEELAEKAKLVGACDFITKPYTTATLARVLNTAVYGNSNTDYANASDTIAHPASSERVPVALRNAPLLVVEDNEINQHVAKELLRGHGFSVDIAENGEVAVNMVQRKAYALVLMDIQMPVMDGYRAAETIRQNYSYQQLPIVAMTANAMSGDAERSLAAGMQGHIPKPIDEDMLLSQISKWAIPGPYDSSKPDDDGVRETPPLQQHKYPQVKGIEFASALARLNHNAALYIRLVKQLVDSYQQSAMKVAEFITRGKHDEARRYFHSLKGASANLGLIALEKKAGRLEDAMKGGDIATVADLIGGLDKLLNEAEQAADDFAALHQSQQNSDTGATG</sequence>
<keyword evidence="10" id="KW-0067">ATP-binding</keyword>
<dbReference type="SMART" id="SM00387">
    <property type="entry name" value="HATPase_c"/>
    <property type="match status" value="1"/>
</dbReference>
<dbReference type="EMBL" id="PIPO01000003">
    <property type="protein sequence ID" value="RUO33081.1"/>
    <property type="molecule type" value="Genomic_DNA"/>
</dbReference>
<feature type="domain" description="Response regulatory" evidence="20">
    <location>
        <begin position="454"/>
        <end position="576"/>
    </location>
</feature>
<dbReference type="CDD" id="cd16922">
    <property type="entry name" value="HATPase_EvgS-ArcB-TorS-like"/>
    <property type="match status" value="1"/>
</dbReference>